<evidence type="ECO:0000313" key="2">
    <source>
        <dbReference type="Proteomes" id="UP000309561"/>
    </source>
</evidence>
<dbReference type="NCBIfam" id="TIGR01490">
    <property type="entry name" value="HAD-SF-IB-hyp1"/>
    <property type="match status" value="1"/>
</dbReference>
<name>A0A4V5TLX4_9BACT</name>
<organism evidence="1 2">
    <name type="scientific">Sulfurimonas crateris</name>
    <dbReference type="NCBI Taxonomy" id="2574727"/>
    <lineage>
        <taxon>Bacteria</taxon>
        <taxon>Pseudomonadati</taxon>
        <taxon>Campylobacterota</taxon>
        <taxon>Epsilonproteobacteria</taxon>
        <taxon>Campylobacterales</taxon>
        <taxon>Sulfurimonadaceae</taxon>
        <taxon>Sulfurimonas</taxon>
    </lineage>
</organism>
<dbReference type="AlphaFoldDB" id="A0A4V5TLX4"/>
<dbReference type="InterPro" id="IPR023214">
    <property type="entry name" value="HAD_sf"/>
</dbReference>
<dbReference type="InterPro" id="IPR006385">
    <property type="entry name" value="HAD_hydro_SerB1"/>
</dbReference>
<evidence type="ECO:0000313" key="1">
    <source>
        <dbReference type="EMBL" id="TKI69503.1"/>
    </source>
</evidence>
<protein>
    <submittedName>
        <fullName evidence="1">Haloacid dehalogenase-like hydrolase</fullName>
    </submittedName>
</protein>
<sequence length="192" mass="22322">MNLALFDFDGTLTTKDSLDEFLKQSVGIKKYLLNMFRFLPYFILWQTKLMNNGVAKEHLFRIFFKGMDEELFKNKAKEFSLTKLDSIINEERIKILREHQKNGDRVIIVSASMQCWLQPWCDKEGVELLCTHLKFEDGSFSGKFLTPNCHGIEKANRIKAHLNIEEYETVHAYGDSSGDKEMLALAHKSTLY</sequence>
<keyword evidence="2" id="KW-1185">Reference proteome</keyword>
<dbReference type="NCBIfam" id="TIGR01488">
    <property type="entry name" value="HAD-SF-IB"/>
    <property type="match status" value="1"/>
</dbReference>
<reference evidence="1 2" key="1">
    <citation type="submission" date="2019-04" db="EMBL/GenBank/DDBJ databases">
        <title>Sulfurimonas crateris sp. nov. a facultative anaerobic sulfur-oxidizing chemolithautotrophic bacterium isolated from a terrestrial mud vulcano.</title>
        <authorList>
            <person name="Ratnikova N.M."/>
            <person name="Slobodkin A.I."/>
            <person name="Merkel A.Y."/>
            <person name="Novikov A."/>
            <person name="Bonch-Osmolovskaya E.A."/>
            <person name="Slobodkina G.B."/>
        </authorList>
    </citation>
    <scope>NUCLEOTIDE SEQUENCE [LARGE SCALE GENOMIC DNA]</scope>
    <source>
        <strain evidence="1 2">SN118</strain>
    </source>
</reference>
<comment type="caution">
    <text evidence="1">The sequence shown here is derived from an EMBL/GenBank/DDBJ whole genome shotgun (WGS) entry which is preliminary data.</text>
</comment>
<dbReference type="InterPro" id="IPR050582">
    <property type="entry name" value="HAD-like_SerB"/>
</dbReference>
<dbReference type="Gene3D" id="1.20.1440.100">
    <property type="entry name" value="SG protein - dephosphorylation function"/>
    <property type="match status" value="1"/>
</dbReference>
<dbReference type="OrthoDB" id="9784466at2"/>
<dbReference type="EMBL" id="SZPX01000004">
    <property type="protein sequence ID" value="TKI69503.1"/>
    <property type="molecule type" value="Genomic_DNA"/>
</dbReference>
<proteinExistence type="predicted"/>
<dbReference type="Gene3D" id="3.40.50.1000">
    <property type="entry name" value="HAD superfamily/HAD-like"/>
    <property type="match status" value="1"/>
</dbReference>
<accession>A0A4V5TLX4</accession>
<dbReference type="SUPFAM" id="SSF56784">
    <property type="entry name" value="HAD-like"/>
    <property type="match status" value="1"/>
</dbReference>
<keyword evidence="1" id="KW-0378">Hydrolase</keyword>
<dbReference type="InterPro" id="IPR036412">
    <property type="entry name" value="HAD-like_sf"/>
</dbReference>
<dbReference type="PANTHER" id="PTHR43344">
    <property type="entry name" value="PHOSPHOSERINE PHOSPHATASE"/>
    <property type="match status" value="1"/>
</dbReference>
<dbReference type="Proteomes" id="UP000309561">
    <property type="component" value="Unassembled WGS sequence"/>
</dbReference>
<dbReference type="Pfam" id="PF12710">
    <property type="entry name" value="HAD"/>
    <property type="match status" value="1"/>
</dbReference>
<gene>
    <name evidence="1" type="ORF">FCU45_05465</name>
</gene>
<dbReference type="GO" id="GO:0016787">
    <property type="term" value="F:hydrolase activity"/>
    <property type="evidence" value="ECO:0007669"/>
    <property type="project" value="UniProtKB-KW"/>
</dbReference>
<dbReference type="RefSeq" id="WP_137013109.1">
    <property type="nucleotide sequence ID" value="NZ_SZPX01000004.1"/>
</dbReference>